<dbReference type="Gene3D" id="3.40.50.720">
    <property type="entry name" value="NAD(P)-binding Rossmann-like Domain"/>
    <property type="match status" value="1"/>
</dbReference>
<feature type="domain" description="Pyrroline-5-carboxylate reductase catalytic N-terminal" evidence="7">
    <location>
        <begin position="4"/>
        <end position="91"/>
    </location>
</feature>
<dbReference type="STRING" id="1121352.GCA_000620925_01737"/>
<keyword evidence="4" id="KW-0641">Proline biosynthesis</keyword>
<evidence type="ECO:0000256" key="6">
    <source>
        <dbReference type="PIRSR" id="PIRSR000193-1"/>
    </source>
</evidence>
<proteinExistence type="inferred from homology"/>
<dbReference type="Pfam" id="PF03807">
    <property type="entry name" value="F420_oxidored"/>
    <property type="match status" value="1"/>
</dbReference>
<dbReference type="NCBIfam" id="TIGR00112">
    <property type="entry name" value="proC"/>
    <property type="match status" value="1"/>
</dbReference>
<dbReference type="AlphaFoldDB" id="A0A3P2A291"/>
<comment type="caution">
    <text evidence="9">The sequence shown here is derived from an EMBL/GenBank/DDBJ whole genome shotgun (WGS) entry which is preliminary data.</text>
</comment>
<feature type="binding site" evidence="6">
    <location>
        <begin position="65"/>
        <end position="68"/>
    </location>
    <ligand>
        <name>NADP(+)</name>
        <dbReference type="ChEBI" id="CHEBI:58349"/>
    </ligand>
</feature>
<dbReference type="FunFam" id="1.10.3730.10:FF:000001">
    <property type="entry name" value="Pyrroline-5-carboxylate reductase"/>
    <property type="match status" value="1"/>
</dbReference>
<dbReference type="Gene3D" id="1.10.3730.10">
    <property type="entry name" value="ProC C-terminal domain-like"/>
    <property type="match status" value="1"/>
</dbReference>
<feature type="binding site" evidence="6">
    <location>
        <begin position="6"/>
        <end position="11"/>
    </location>
    <ligand>
        <name>NADP(+)</name>
        <dbReference type="ChEBI" id="CHEBI:58349"/>
    </ligand>
</feature>
<evidence type="ECO:0000256" key="5">
    <source>
        <dbReference type="NCBIfam" id="TIGR00112"/>
    </source>
</evidence>
<dbReference type="OrthoDB" id="9805754at2"/>
<keyword evidence="4" id="KW-0963">Cytoplasm</keyword>
<dbReference type="Proteomes" id="UP000269923">
    <property type="component" value="Unassembled WGS sequence"/>
</dbReference>
<evidence type="ECO:0000259" key="8">
    <source>
        <dbReference type="Pfam" id="PF14748"/>
    </source>
</evidence>
<dbReference type="InterPro" id="IPR028939">
    <property type="entry name" value="P5C_Rdtase_cat_N"/>
</dbReference>
<dbReference type="InterPro" id="IPR008927">
    <property type="entry name" value="6-PGluconate_DH-like_C_sf"/>
</dbReference>
<protein>
    <recommendedName>
        <fullName evidence="4 5">Pyrroline-5-carboxylate reductase</fullName>
        <shortName evidence="4">P5C reductase</shortName>
        <shortName evidence="4">P5CR</shortName>
        <ecNumber evidence="4 5">1.5.1.2</ecNumber>
    </recommendedName>
    <alternativeName>
        <fullName evidence="4">PCA reductase</fullName>
    </alternativeName>
</protein>
<comment type="subcellular location">
    <subcellularLocation>
        <location evidence="4">Cytoplasm</location>
    </subcellularLocation>
</comment>
<dbReference type="GO" id="GO:0005737">
    <property type="term" value="C:cytoplasm"/>
    <property type="evidence" value="ECO:0007669"/>
    <property type="project" value="UniProtKB-SubCell"/>
</dbReference>
<name>A0A3P2A291_9NEIS</name>
<comment type="similarity">
    <text evidence="1 4">Belongs to the pyrroline-5-carboxylate reductase family.</text>
</comment>
<dbReference type="HAMAP" id="MF_01925">
    <property type="entry name" value="P5C_reductase"/>
    <property type="match status" value="1"/>
</dbReference>
<comment type="function">
    <text evidence="4">Catalyzes the reduction of 1-pyrroline-5-carboxylate (PCA) to L-proline.</text>
</comment>
<dbReference type="PIRSF" id="PIRSF000193">
    <property type="entry name" value="Pyrrol-5-carb_rd"/>
    <property type="match status" value="1"/>
</dbReference>
<dbReference type="PANTHER" id="PTHR11645:SF0">
    <property type="entry name" value="PYRROLINE-5-CARBOXYLATE REDUCTASE 3"/>
    <property type="match status" value="1"/>
</dbReference>
<dbReference type="SUPFAM" id="SSF48179">
    <property type="entry name" value="6-phosphogluconate dehydrogenase C-terminal domain-like"/>
    <property type="match status" value="1"/>
</dbReference>
<evidence type="ECO:0000256" key="2">
    <source>
        <dbReference type="ARBA" id="ARBA00022857"/>
    </source>
</evidence>
<evidence type="ECO:0000259" key="7">
    <source>
        <dbReference type="Pfam" id="PF03807"/>
    </source>
</evidence>
<dbReference type="InterPro" id="IPR000304">
    <property type="entry name" value="Pyrroline-COOH_reductase"/>
</dbReference>
<dbReference type="SUPFAM" id="SSF51735">
    <property type="entry name" value="NAD(P)-binding Rossmann-fold domains"/>
    <property type="match status" value="1"/>
</dbReference>
<feature type="domain" description="Pyrroline-5-carboxylate reductase dimerisation" evidence="8">
    <location>
        <begin position="155"/>
        <end position="259"/>
    </location>
</feature>
<gene>
    <name evidence="4" type="primary">proC</name>
    <name evidence="9" type="ORF">EII21_08580</name>
</gene>
<accession>A0A3P2A291</accession>
<sequence length="269" mass="28149">MTLYFLGGGNMAAAIIAAWQQHGDGTPVVVAERNAERRNTLMQRFGIHTLDTLPALQADDVLVLAVKPQDMAQACADVQHGGALVLSIAAGLPVAALSAMLGGTQRIIRIMPNTPAAVGMGMSGLYAADAADAADRARAETLMNACGRCLWLENEAQMHALTAVSGSGPAYVFYLLNALQQSAQHLGFTPEQAHTLALETFRGATALAAASPDSFATLQEQVTSKGGTTYAALESFRANELAKLLEQGVQAAAARSREMAEKIESTPTP</sequence>
<dbReference type="GO" id="GO:0004735">
    <property type="term" value="F:pyrroline-5-carboxylate reductase activity"/>
    <property type="evidence" value="ECO:0007669"/>
    <property type="project" value="UniProtKB-UniRule"/>
</dbReference>
<dbReference type="GO" id="GO:0055129">
    <property type="term" value="P:L-proline biosynthetic process"/>
    <property type="evidence" value="ECO:0007669"/>
    <property type="project" value="UniProtKB-UniRule"/>
</dbReference>
<evidence type="ECO:0000313" key="9">
    <source>
        <dbReference type="EMBL" id="RRD89551.1"/>
    </source>
</evidence>
<organism evidence="9 10">
    <name type="scientific">Conchiformibius steedae</name>
    <dbReference type="NCBI Taxonomy" id="153493"/>
    <lineage>
        <taxon>Bacteria</taxon>
        <taxon>Pseudomonadati</taxon>
        <taxon>Pseudomonadota</taxon>
        <taxon>Betaproteobacteria</taxon>
        <taxon>Neisseriales</taxon>
        <taxon>Neisseriaceae</taxon>
        <taxon>Conchiformibius</taxon>
    </lineage>
</organism>
<dbReference type="Pfam" id="PF14748">
    <property type="entry name" value="P5CR_dimer"/>
    <property type="match status" value="1"/>
</dbReference>
<dbReference type="EC" id="1.5.1.2" evidence="4 5"/>
<dbReference type="EMBL" id="RQYC01000014">
    <property type="protein sequence ID" value="RRD89551.1"/>
    <property type="molecule type" value="Genomic_DNA"/>
</dbReference>
<evidence type="ECO:0000256" key="1">
    <source>
        <dbReference type="ARBA" id="ARBA00005525"/>
    </source>
</evidence>
<dbReference type="PANTHER" id="PTHR11645">
    <property type="entry name" value="PYRROLINE-5-CARBOXYLATE REDUCTASE"/>
    <property type="match status" value="1"/>
</dbReference>
<comment type="catalytic activity">
    <reaction evidence="4">
        <text>L-proline + NAD(+) = (S)-1-pyrroline-5-carboxylate + NADH + 2 H(+)</text>
        <dbReference type="Rhea" id="RHEA:14105"/>
        <dbReference type="ChEBI" id="CHEBI:15378"/>
        <dbReference type="ChEBI" id="CHEBI:17388"/>
        <dbReference type="ChEBI" id="CHEBI:57540"/>
        <dbReference type="ChEBI" id="CHEBI:57945"/>
        <dbReference type="ChEBI" id="CHEBI:60039"/>
        <dbReference type="EC" id="1.5.1.2"/>
    </reaction>
</comment>
<dbReference type="InterPro" id="IPR029036">
    <property type="entry name" value="P5CR_dimer"/>
</dbReference>
<dbReference type="InterPro" id="IPR036291">
    <property type="entry name" value="NAD(P)-bd_dom_sf"/>
</dbReference>
<evidence type="ECO:0000256" key="3">
    <source>
        <dbReference type="ARBA" id="ARBA00023002"/>
    </source>
</evidence>
<reference evidence="9 10" key="1">
    <citation type="submission" date="2018-11" db="EMBL/GenBank/DDBJ databases">
        <title>Genomes From Bacteria Associated with the Canine Oral Cavity: a Test Case for Automated Genome-Based Taxonomic Assignment.</title>
        <authorList>
            <person name="Coil D.A."/>
            <person name="Jospin G."/>
            <person name="Darling A.E."/>
            <person name="Wallis C."/>
            <person name="Davis I.J."/>
            <person name="Harris S."/>
            <person name="Eisen J.A."/>
            <person name="Holcombe L.J."/>
            <person name="O'Flynn C."/>
        </authorList>
    </citation>
    <scope>NUCLEOTIDE SEQUENCE [LARGE SCALE GENOMIC DNA]</scope>
    <source>
        <strain evidence="9 10">COT-280</strain>
    </source>
</reference>
<evidence type="ECO:0000313" key="10">
    <source>
        <dbReference type="Proteomes" id="UP000269923"/>
    </source>
</evidence>
<keyword evidence="10" id="KW-1185">Reference proteome</keyword>
<evidence type="ECO:0000256" key="4">
    <source>
        <dbReference type="HAMAP-Rule" id="MF_01925"/>
    </source>
</evidence>
<dbReference type="UniPathway" id="UPA00098">
    <property type="reaction ID" value="UER00361"/>
</dbReference>
<keyword evidence="3 4" id="KW-0560">Oxidoreductase</keyword>
<comment type="catalytic activity">
    <reaction evidence="4">
        <text>L-proline + NADP(+) = (S)-1-pyrroline-5-carboxylate + NADPH + 2 H(+)</text>
        <dbReference type="Rhea" id="RHEA:14109"/>
        <dbReference type="ChEBI" id="CHEBI:15378"/>
        <dbReference type="ChEBI" id="CHEBI:17388"/>
        <dbReference type="ChEBI" id="CHEBI:57783"/>
        <dbReference type="ChEBI" id="CHEBI:58349"/>
        <dbReference type="ChEBI" id="CHEBI:60039"/>
        <dbReference type="EC" id="1.5.1.2"/>
    </reaction>
</comment>
<dbReference type="RefSeq" id="WP_124795623.1">
    <property type="nucleotide sequence ID" value="NZ_RQYC01000014.1"/>
</dbReference>
<comment type="pathway">
    <text evidence="4">Amino-acid biosynthesis; L-proline biosynthesis; L-proline from L-glutamate 5-semialdehyde: step 1/1.</text>
</comment>
<keyword evidence="4" id="KW-0028">Amino-acid biosynthesis</keyword>
<keyword evidence="2 4" id="KW-0521">NADP</keyword>